<keyword evidence="4" id="KW-1185">Reference proteome</keyword>
<keyword evidence="1" id="KW-0472">Membrane</keyword>
<dbReference type="PANTHER" id="PTHR36834">
    <property type="entry name" value="MEMBRANE PROTEIN-RELATED"/>
    <property type="match status" value="1"/>
</dbReference>
<dbReference type="InterPro" id="IPR006976">
    <property type="entry name" value="VanZ-like"/>
</dbReference>
<keyword evidence="1" id="KW-0812">Transmembrane</keyword>
<proteinExistence type="predicted"/>
<dbReference type="PANTHER" id="PTHR36834:SF1">
    <property type="entry name" value="INTEGRAL MEMBRANE PROTEIN"/>
    <property type="match status" value="1"/>
</dbReference>
<dbReference type="AlphaFoldDB" id="A0A4Z0GUB7"/>
<keyword evidence="1" id="KW-1133">Transmembrane helix</keyword>
<dbReference type="Proteomes" id="UP000298347">
    <property type="component" value="Unassembled WGS sequence"/>
</dbReference>
<feature type="transmembrane region" description="Helical" evidence="1">
    <location>
        <begin position="124"/>
        <end position="141"/>
    </location>
</feature>
<evidence type="ECO:0000313" key="3">
    <source>
        <dbReference type="EMBL" id="TGA99858.1"/>
    </source>
</evidence>
<comment type="caution">
    <text evidence="3">The sequence shown here is derived from an EMBL/GenBank/DDBJ whole genome shotgun (WGS) entry which is preliminary data.</text>
</comment>
<accession>A0A4Z0GUB7</accession>
<name>A0A4Z0GUB7_9BACL</name>
<dbReference type="EMBL" id="SRJD01000002">
    <property type="protein sequence ID" value="TGA99858.1"/>
    <property type="molecule type" value="Genomic_DNA"/>
</dbReference>
<dbReference type="InterPro" id="IPR053150">
    <property type="entry name" value="Teicoplanin_resist-assoc"/>
</dbReference>
<feature type="transmembrane region" description="Helical" evidence="1">
    <location>
        <begin position="12"/>
        <end position="30"/>
    </location>
</feature>
<protein>
    <submittedName>
        <fullName evidence="3">VanZ family protein</fullName>
    </submittedName>
</protein>
<evidence type="ECO:0000259" key="2">
    <source>
        <dbReference type="Pfam" id="PF04892"/>
    </source>
</evidence>
<organism evidence="3 4">
    <name type="scientific">Sporolactobacillus shoreae</name>
    <dbReference type="NCBI Taxonomy" id="1465501"/>
    <lineage>
        <taxon>Bacteria</taxon>
        <taxon>Bacillati</taxon>
        <taxon>Bacillota</taxon>
        <taxon>Bacilli</taxon>
        <taxon>Bacillales</taxon>
        <taxon>Sporolactobacillaceae</taxon>
        <taxon>Sporolactobacillus</taxon>
    </lineage>
</organism>
<dbReference type="OrthoDB" id="4822551at2"/>
<evidence type="ECO:0000256" key="1">
    <source>
        <dbReference type="SAM" id="Phobius"/>
    </source>
</evidence>
<reference evidence="3 4" key="1">
    <citation type="journal article" date="2015" name="Int. J. Syst. Evol. Microbiol.">
        <title>Sporolactobacillus shoreae sp. nov. and Sporolactobacillus spathodeae sp. nov., two spore-forming lactic acid bacteria isolated from tree barks in Thailand.</title>
        <authorList>
            <person name="Thamacharoensuk T."/>
            <person name="Kitahara M."/>
            <person name="Ohkuma M."/>
            <person name="Thongchul N."/>
            <person name="Tanasupawat S."/>
        </authorList>
    </citation>
    <scope>NUCLEOTIDE SEQUENCE [LARGE SCALE GENOMIC DNA]</scope>
    <source>
        <strain evidence="3 4">BK92</strain>
    </source>
</reference>
<gene>
    <name evidence="3" type="ORF">E4665_02615</name>
</gene>
<feature type="transmembrane region" description="Helical" evidence="1">
    <location>
        <begin position="99"/>
        <end position="118"/>
    </location>
</feature>
<feature type="domain" description="VanZ-like" evidence="2">
    <location>
        <begin position="20"/>
        <end position="142"/>
    </location>
</feature>
<evidence type="ECO:0000313" key="4">
    <source>
        <dbReference type="Proteomes" id="UP000298347"/>
    </source>
</evidence>
<feature type="transmembrane region" description="Helical" evidence="1">
    <location>
        <begin position="66"/>
        <end position="87"/>
    </location>
</feature>
<sequence length="164" mass="18782">MKVVLLKELRQGLVNLCLMFSILFVLYLTLIPHHSIDTGTALGPAHYFDYNLNPFILFESLPHVSLFYLVVDVIGNIVLFLPFGFCLTMKFPELKGVQILFLGAFFSSTIECIQLFLPNRITDIDDVILNTTGAVIGYFLFRRIEKEQKKEELEMAHAHMNDHS</sequence>
<dbReference type="Pfam" id="PF04892">
    <property type="entry name" value="VanZ"/>
    <property type="match status" value="1"/>
</dbReference>